<dbReference type="HOGENOM" id="CLU_079569_1_2_10"/>
<keyword evidence="8" id="KW-1185">Reference proteome</keyword>
<evidence type="ECO:0000256" key="1">
    <source>
        <dbReference type="ARBA" id="ARBA00004651"/>
    </source>
</evidence>
<comment type="subcellular location">
    <subcellularLocation>
        <location evidence="1">Cell membrane</location>
        <topology evidence="1">Multi-pass membrane protein</topology>
    </subcellularLocation>
</comment>
<feature type="transmembrane region" description="Helical" evidence="6">
    <location>
        <begin position="111"/>
        <end position="128"/>
    </location>
</feature>
<dbReference type="PANTHER" id="PTHR30086:SF20">
    <property type="entry name" value="ARGININE EXPORTER PROTEIN ARGO-RELATED"/>
    <property type="match status" value="1"/>
</dbReference>
<feature type="transmembrane region" description="Helical" evidence="6">
    <location>
        <begin position="181"/>
        <end position="205"/>
    </location>
</feature>
<keyword evidence="4 6" id="KW-1133">Transmembrane helix</keyword>
<keyword evidence="2" id="KW-1003">Cell membrane</keyword>
<gene>
    <name evidence="7" type="primary">lysE</name>
    <name evidence="7" type="ORF">HMPREF9141_0826</name>
</gene>
<dbReference type="GO" id="GO:0005886">
    <property type="term" value="C:plasma membrane"/>
    <property type="evidence" value="ECO:0007669"/>
    <property type="project" value="UniProtKB-SubCell"/>
</dbReference>
<dbReference type="eggNOG" id="COG1280">
    <property type="taxonomic scope" value="Bacteria"/>
</dbReference>
<feature type="transmembrane region" description="Helical" evidence="6">
    <location>
        <begin position="157"/>
        <end position="175"/>
    </location>
</feature>
<keyword evidence="5 6" id="KW-0472">Membrane</keyword>
<evidence type="ECO:0000256" key="5">
    <source>
        <dbReference type="ARBA" id="ARBA00023136"/>
    </source>
</evidence>
<dbReference type="GO" id="GO:0015171">
    <property type="term" value="F:amino acid transmembrane transporter activity"/>
    <property type="evidence" value="ECO:0007669"/>
    <property type="project" value="TreeGrafter"/>
</dbReference>
<organism evidence="7 8">
    <name type="scientific">Prevotella multiformis DSM 16608</name>
    <dbReference type="NCBI Taxonomy" id="888743"/>
    <lineage>
        <taxon>Bacteria</taxon>
        <taxon>Pseudomonadati</taxon>
        <taxon>Bacteroidota</taxon>
        <taxon>Bacteroidia</taxon>
        <taxon>Bacteroidales</taxon>
        <taxon>Prevotellaceae</taxon>
        <taxon>Prevotella</taxon>
    </lineage>
</organism>
<evidence type="ECO:0000256" key="4">
    <source>
        <dbReference type="ARBA" id="ARBA00022989"/>
    </source>
</evidence>
<dbReference type="GO" id="GO:0033228">
    <property type="term" value="P:cysteine export across plasma membrane"/>
    <property type="evidence" value="ECO:0007669"/>
    <property type="project" value="TreeGrafter"/>
</dbReference>
<evidence type="ECO:0000313" key="8">
    <source>
        <dbReference type="Proteomes" id="UP000005697"/>
    </source>
</evidence>
<dbReference type="AlphaFoldDB" id="F0F5G0"/>
<evidence type="ECO:0000256" key="2">
    <source>
        <dbReference type="ARBA" id="ARBA00022475"/>
    </source>
</evidence>
<feature type="transmembrane region" description="Helical" evidence="6">
    <location>
        <begin position="217"/>
        <end position="234"/>
    </location>
</feature>
<dbReference type="EMBL" id="AEWX01000013">
    <property type="protein sequence ID" value="EGC20579.1"/>
    <property type="molecule type" value="Genomic_DNA"/>
</dbReference>
<feature type="transmembrane region" description="Helical" evidence="6">
    <location>
        <begin position="81"/>
        <end position="105"/>
    </location>
</feature>
<evidence type="ECO:0000313" key="7">
    <source>
        <dbReference type="EMBL" id="EGC20579.1"/>
    </source>
</evidence>
<keyword evidence="3 6" id="KW-0812">Transmembrane</keyword>
<comment type="caution">
    <text evidence="7">The sequence shown here is derived from an EMBL/GenBank/DDBJ whole genome shotgun (WGS) entry which is preliminary data.</text>
</comment>
<dbReference type="Pfam" id="PF01810">
    <property type="entry name" value="LysE"/>
    <property type="match status" value="1"/>
</dbReference>
<name>F0F5G0_9BACT</name>
<reference evidence="7 8" key="1">
    <citation type="submission" date="2011-01" db="EMBL/GenBank/DDBJ databases">
        <authorList>
            <person name="Muzny D."/>
            <person name="Qin X."/>
            <person name="Deng J."/>
            <person name="Jiang H."/>
            <person name="Liu Y."/>
            <person name="Qu J."/>
            <person name="Song X.-Z."/>
            <person name="Zhang L."/>
            <person name="Thornton R."/>
            <person name="Coyle M."/>
            <person name="Francisco L."/>
            <person name="Jackson L."/>
            <person name="Javaid M."/>
            <person name="Korchina V."/>
            <person name="Kovar C."/>
            <person name="Mata R."/>
            <person name="Mathew T."/>
            <person name="Ngo R."/>
            <person name="Nguyen L."/>
            <person name="Nguyen N."/>
            <person name="Okwuonu G."/>
            <person name="Ongeri F."/>
            <person name="Pham C."/>
            <person name="Simmons D."/>
            <person name="Wilczek-Boney K."/>
            <person name="Hale W."/>
            <person name="Jakkamsetti A."/>
            <person name="Pham P."/>
            <person name="Ruth R."/>
            <person name="San Lucas F."/>
            <person name="Warren J."/>
            <person name="Zhang J."/>
            <person name="Zhao Z."/>
            <person name="Zhou C."/>
            <person name="Zhu D."/>
            <person name="Lee S."/>
            <person name="Bess C."/>
            <person name="Blankenburg K."/>
            <person name="Forbes L."/>
            <person name="Fu Q."/>
            <person name="Gubbala S."/>
            <person name="Hirani K."/>
            <person name="Jayaseelan J.C."/>
            <person name="Lara F."/>
            <person name="Munidasa M."/>
            <person name="Palculict T."/>
            <person name="Patil S."/>
            <person name="Pu L.-L."/>
            <person name="Saada N."/>
            <person name="Tang L."/>
            <person name="Weissenberger G."/>
            <person name="Zhu Y."/>
            <person name="Hemphill L."/>
            <person name="Shang Y."/>
            <person name="Youmans B."/>
            <person name="Ayvaz T."/>
            <person name="Ross M."/>
            <person name="Santibanez J."/>
            <person name="Aqrawi P."/>
            <person name="Gross S."/>
            <person name="Joshi V."/>
            <person name="Fowler G."/>
            <person name="Nazareth L."/>
            <person name="Reid J."/>
            <person name="Worley K."/>
            <person name="Petrosino J."/>
            <person name="Highlander S."/>
            <person name="Gibbs R."/>
        </authorList>
    </citation>
    <scope>NUCLEOTIDE SEQUENCE [LARGE SCALE GENOMIC DNA]</scope>
    <source>
        <strain evidence="7 8">DSM 16608</strain>
    </source>
</reference>
<dbReference type="Proteomes" id="UP000005697">
    <property type="component" value="Unassembled WGS sequence"/>
</dbReference>
<protein>
    <submittedName>
        <fullName evidence="7">Putative Cysteine/O-acetylserine efflux protein</fullName>
    </submittedName>
</protein>
<accession>F0F5G0</accession>
<proteinExistence type="predicted"/>
<sequence length="235" mass="25772">MQIAGRKTLQHAILFVDLQCQDSLPHPLHAGCARQQYECNMPITLLPGLLLQILIIGYTPGPANIYSLAMSLQYGRKPSLVMWPGLLAGFSIAVCLMAVLAHWIGLAFAEYIPYLKYPGAAYILYLAYKVGKSRGQAKEKDSDCSFTSGMIVQMTNVKMLLFDLTAFGTFVLPYSSRLTDLLAVGAWLLIAGPGANLLWILAGSYLRRFFTDYQRQTAMACAVALALCAVYIAMA</sequence>
<dbReference type="STRING" id="888743.HMPREF9141_0826"/>
<evidence type="ECO:0000256" key="6">
    <source>
        <dbReference type="SAM" id="Phobius"/>
    </source>
</evidence>
<evidence type="ECO:0000256" key="3">
    <source>
        <dbReference type="ARBA" id="ARBA00022692"/>
    </source>
</evidence>
<dbReference type="PANTHER" id="PTHR30086">
    <property type="entry name" value="ARGININE EXPORTER PROTEIN ARGO"/>
    <property type="match status" value="1"/>
</dbReference>
<dbReference type="InterPro" id="IPR001123">
    <property type="entry name" value="LeuE-type"/>
</dbReference>